<dbReference type="EMBL" id="BGZK01000949">
    <property type="protein sequence ID" value="GBP66157.1"/>
    <property type="molecule type" value="Genomic_DNA"/>
</dbReference>
<keyword evidence="1" id="KW-0489">Methyltransferase</keyword>
<comment type="caution">
    <text evidence="1">The sequence shown here is derived from an EMBL/GenBank/DDBJ whole genome shotgun (WGS) entry which is preliminary data.</text>
</comment>
<accession>A0A4C1XVA7</accession>
<evidence type="ECO:0000313" key="1">
    <source>
        <dbReference type="EMBL" id="GBP66157.1"/>
    </source>
</evidence>
<dbReference type="InterPro" id="IPR052709">
    <property type="entry name" value="Transposase-MT_Hybrid"/>
</dbReference>
<dbReference type="AlphaFoldDB" id="A0A4C1XVA7"/>
<dbReference type="Gene3D" id="3.30.420.10">
    <property type="entry name" value="Ribonuclease H-like superfamily/Ribonuclease H"/>
    <property type="match status" value="1"/>
</dbReference>
<dbReference type="PANTHER" id="PTHR46060">
    <property type="entry name" value="MARINER MOS1 TRANSPOSASE-LIKE PROTEIN"/>
    <property type="match status" value="1"/>
</dbReference>
<dbReference type="GO" id="GO:0003676">
    <property type="term" value="F:nucleic acid binding"/>
    <property type="evidence" value="ECO:0007669"/>
    <property type="project" value="InterPro"/>
</dbReference>
<dbReference type="InterPro" id="IPR036397">
    <property type="entry name" value="RNaseH_sf"/>
</dbReference>
<dbReference type="OrthoDB" id="10017160at2759"/>
<keyword evidence="1" id="KW-0808">Transferase</keyword>
<organism evidence="1 2">
    <name type="scientific">Eumeta variegata</name>
    <name type="common">Bagworm moth</name>
    <name type="synonym">Eumeta japonica</name>
    <dbReference type="NCBI Taxonomy" id="151549"/>
    <lineage>
        <taxon>Eukaryota</taxon>
        <taxon>Metazoa</taxon>
        <taxon>Ecdysozoa</taxon>
        <taxon>Arthropoda</taxon>
        <taxon>Hexapoda</taxon>
        <taxon>Insecta</taxon>
        <taxon>Pterygota</taxon>
        <taxon>Neoptera</taxon>
        <taxon>Endopterygota</taxon>
        <taxon>Lepidoptera</taxon>
        <taxon>Glossata</taxon>
        <taxon>Ditrysia</taxon>
        <taxon>Tineoidea</taxon>
        <taxon>Psychidae</taxon>
        <taxon>Oiketicinae</taxon>
        <taxon>Eumeta</taxon>
    </lineage>
</organism>
<evidence type="ECO:0000313" key="2">
    <source>
        <dbReference type="Proteomes" id="UP000299102"/>
    </source>
</evidence>
<keyword evidence="2" id="KW-1185">Reference proteome</keyword>
<dbReference type="GO" id="GO:0008168">
    <property type="term" value="F:methyltransferase activity"/>
    <property type="evidence" value="ECO:0007669"/>
    <property type="project" value="UniProtKB-KW"/>
</dbReference>
<dbReference type="GO" id="GO:0032259">
    <property type="term" value="P:methylation"/>
    <property type="evidence" value="ECO:0007669"/>
    <property type="project" value="UniProtKB-KW"/>
</dbReference>
<dbReference type="PANTHER" id="PTHR46060:SF1">
    <property type="entry name" value="MARINER MOS1 TRANSPOSASE-LIKE PROTEIN"/>
    <property type="match status" value="1"/>
</dbReference>
<gene>
    <name evidence="1" type="primary">SETMAR</name>
    <name evidence="1" type="ORF">EVAR_83938_1</name>
</gene>
<proteinExistence type="predicted"/>
<reference evidence="1 2" key="1">
    <citation type="journal article" date="2019" name="Commun. Biol.">
        <title>The bagworm genome reveals a unique fibroin gene that provides high tensile strength.</title>
        <authorList>
            <person name="Kono N."/>
            <person name="Nakamura H."/>
            <person name="Ohtoshi R."/>
            <person name="Tomita M."/>
            <person name="Numata K."/>
            <person name="Arakawa K."/>
        </authorList>
    </citation>
    <scope>NUCLEOTIDE SEQUENCE [LARGE SCALE GENOMIC DNA]</scope>
</reference>
<sequence length="195" mass="21942">MIFYDFKSSLSPQDCTAYLWNGFGSEASHLGTVRRMYAEFVRGRVSLRDEIREGRPSAAITEENMATVRLKNTGVSSTGPVCTITLAEQTTVNAEWCTIICLSRILEKVREKRTRNLILLHHDNASPQSANKTMSFLTSEKVKLVTHPAFSPDLAPRDFFILTKIIDLMRGLIFTGPEKAVIAFDQRVQNMPSDQ</sequence>
<protein>
    <submittedName>
        <fullName evidence="1">Histone-lysine N-methyltransferase SETMAR</fullName>
    </submittedName>
</protein>
<dbReference type="Proteomes" id="UP000299102">
    <property type="component" value="Unassembled WGS sequence"/>
</dbReference>
<dbReference type="STRING" id="151549.A0A4C1XVA7"/>
<name>A0A4C1XVA7_EUMVA</name>